<dbReference type="InterPro" id="IPR000182">
    <property type="entry name" value="GNAT_dom"/>
</dbReference>
<keyword evidence="2" id="KW-0012">Acyltransferase</keyword>
<accession>A0A1I1HDY4</accession>
<gene>
    <name evidence="4" type="ORF">SAMN05660443_1953</name>
</gene>
<reference evidence="4 5" key="1">
    <citation type="submission" date="2016-10" db="EMBL/GenBank/DDBJ databases">
        <authorList>
            <person name="de Groot N.N."/>
        </authorList>
    </citation>
    <scope>NUCLEOTIDE SEQUENCE [LARGE SCALE GENOMIC DNA]</scope>
    <source>
        <strain evidence="4 5">DSM 18438</strain>
    </source>
</reference>
<dbReference type="InterPro" id="IPR021770">
    <property type="entry name" value="DUF3335"/>
</dbReference>
<proteinExistence type="predicted"/>
<evidence type="ECO:0000259" key="3">
    <source>
        <dbReference type="PROSITE" id="PS51186"/>
    </source>
</evidence>
<organism evidence="4 5">
    <name type="scientific">Marinospirillum celere</name>
    <dbReference type="NCBI Taxonomy" id="1122252"/>
    <lineage>
        <taxon>Bacteria</taxon>
        <taxon>Pseudomonadati</taxon>
        <taxon>Pseudomonadota</taxon>
        <taxon>Gammaproteobacteria</taxon>
        <taxon>Oceanospirillales</taxon>
        <taxon>Oceanospirillaceae</taxon>
        <taxon>Marinospirillum</taxon>
    </lineage>
</organism>
<dbReference type="Gene3D" id="3.40.630.30">
    <property type="match status" value="1"/>
</dbReference>
<evidence type="ECO:0000256" key="1">
    <source>
        <dbReference type="ARBA" id="ARBA00022679"/>
    </source>
</evidence>
<dbReference type="STRING" id="1122252.SAMN05660443_1953"/>
<dbReference type="Gene3D" id="3.90.70.10">
    <property type="entry name" value="Cysteine proteinases"/>
    <property type="match status" value="1"/>
</dbReference>
<evidence type="ECO:0000313" key="5">
    <source>
        <dbReference type="Proteomes" id="UP000199058"/>
    </source>
</evidence>
<sequence>MNCQQDAELQERPGYLDDLEALLALEGKCFNQDRFSRRQFRWLLQRGHAHFQLLIDLDGQLAGYLLLLFHRGTSLARIYSLAIDPQRQGQGLGKRLLEAAERLALEQGCSALRLEVRPDNAAALRLYTAAGYRKFGEYADYYEDHAAALRFQKRLYKAPGGCVRQVPYYQQTLPFTCGPASLMMAMKGQAPELELSRNLELQLWREATSIFMTTGHGGCGPRGLALAAWNRGFKVELWINREGPLFTRGVRDVTKKEVLTLVHQEFAAQMQATDILEHQTEVTQDHLLQTLEAGGVPLVLISSWRFSRQKSPHWVVVTAIDDQFIYLHDPEVDEEDQKSRVDSLQVPVARKDFSRMACFGQEKLRTAVAVFPKRR</sequence>
<dbReference type="PANTHER" id="PTHR43420">
    <property type="entry name" value="ACETYLTRANSFERASE"/>
    <property type="match status" value="1"/>
</dbReference>
<dbReference type="RefSeq" id="WP_091962676.1">
    <property type="nucleotide sequence ID" value="NZ_FOLH01000003.1"/>
</dbReference>
<evidence type="ECO:0000256" key="2">
    <source>
        <dbReference type="ARBA" id="ARBA00023315"/>
    </source>
</evidence>
<dbReference type="PANTHER" id="PTHR43420:SF47">
    <property type="entry name" value="N-ACETYLTRANSFERASE DOMAIN-CONTAINING PROTEIN"/>
    <property type="match status" value="1"/>
</dbReference>
<dbReference type="GO" id="GO:0005840">
    <property type="term" value="C:ribosome"/>
    <property type="evidence" value="ECO:0007669"/>
    <property type="project" value="UniProtKB-KW"/>
</dbReference>
<dbReference type="SUPFAM" id="SSF55729">
    <property type="entry name" value="Acyl-CoA N-acyltransferases (Nat)"/>
    <property type="match status" value="1"/>
</dbReference>
<dbReference type="InterPro" id="IPR016181">
    <property type="entry name" value="Acyl_CoA_acyltransferase"/>
</dbReference>
<dbReference type="Proteomes" id="UP000199058">
    <property type="component" value="Unassembled WGS sequence"/>
</dbReference>
<dbReference type="EMBL" id="FOLH01000003">
    <property type="protein sequence ID" value="SFC22207.1"/>
    <property type="molecule type" value="Genomic_DNA"/>
</dbReference>
<dbReference type="OrthoDB" id="27442at2"/>
<protein>
    <submittedName>
        <fullName evidence="4">Ribosomal protein S18 acetylase RimI</fullName>
    </submittedName>
</protein>
<feature type="domain" description="N-acetyltransferase" evidence="3">
    <location>
        <begin position="9"/>
        <end position="156"/>
    </location>
</feature>
<dbReference type="CDD" id="cd04301">
    <property type="entry name" value="NAT_SF"/>
    <property type="match status" value="1"/>
</dbReference>
<keyword evidence="4" id="KW-0687">Ribonucleoprotein</keyword>
<dbReference type="GO" id="GO:0016747">
    <property type="term" value="F:acyltransferase activity, transferring groups other than amino-acyl groups"/>
    <property type="evidence" value="ECO:0007669"/>
    <property type="project" value="InterPro"/>
</dbReference>
<evidence type="ECO:0000313" key="4">
    <source>
        <dbReference type="EMBL" id="SFC22207.1"/>
    </source>
</evidence>
<dbReference type="Pfam" id="PF11814">
    <property type="entry name" value="DUF3335"/>
    <property type="match status" value="1"/>
</dbReference>
<keyword evidence="1" id="KW-0808">Transferase</keyword>
<name>A0A1I1HDY4_9GAMM</name>
<dbReference type="InterPro" id="IPR050680">
    <property type="entry name" value="YpeA/RimI_acetyltransf"/>
</dbReference>
<keyword evidence="4" id="KW-0689">Ribosomal protein</keyword>
<keyword evidence="5" id="KW-1185">Reference proteome</keyword>
<dbReference type="AlphaFoldDB" id="A0A1I1HDY4"/>
<dbReference type="Pfam" id="PF00583">
    <property type="entry name" value="Acetyltransf_1"/>
    <property type="match status" value="1"/>
</dbReference>
<dbReference type="PROSITE" id="PS51186">
    <property type="entry name" value="GNAT"/>
    <property type="match status" value="1"/>
</dbReference>